<protein>
    <submittedName>
        <fullName evidence="1">Uncharacterized protein</fullName>
    </submittedName>
</protein>
<dbReference type="AlphaFoldDB" id="E0UAH4"/>
<dbReference type="HOGENOM" id="CLU_1913572_0_0_3"/>
<dbReference type="RefSeq" id="WP_013320825.1">
    <property type="nucleotide sequence ID" value="NC_014501.1"/>
</dbReference>
<dbReference type="STRING" id="497965.Cyan7822_0679"/>
<dbReference type="OrthoDB" id="488144at2"/>
<name>E0UAH4_GLOV7</name>
<organism evidence="1 2">
    <name type="scientific">Gloeothece verrucosa (strain PCC 7822)</name>
    <name type="common">Cyanothece sp. (strain PCC 7822)</name>
    <dbReference type="NCBI Taxonomy" id="497965"/>
    <lineage>
        <taxon>Bacteria</taxon>
        <taxon>Bacillati</taxon>
        <taxon>Cyanobacteriota</taxon>
        <taxon>Cyanophyceae</taxon>
        <taxon>Oscillatoriophycideae</taxon>
        <taxon>Chroococcales</taxon>
        <taxon>Aphanothecaceae</taxon>
        <taxon>Gloeothece</taxon>
        <taxon>Gloeothece verrucosa</taxon>
    </lineage>
</organism>
<evidence type="ECO:0000313" key="2">
    <source>
        <dbReference type="Proteomes" id="UP000008206"/>
    </source>
</evidence>
<keyword evidence="2" id="KW-1185">Reference proteome</keyword>
<dbReference type="EMBL" id="CP002198">
    <property type="protein sequence ID" value="ADN12715.1"/>
    <property type="molecule type" value="Genomic_DNA"/>
</dbReference>
<dbReference type="Proteomes" id="UP000008206">
    <property type="component" value="Chromosome"/>
</dbReference>
<evidence type="ECO:0000313" key="1">
    <source>
        <dbReference type="EMBL" id="ADN12715.1"/>
    </source>
</evidence>
<proteinExistence type="predicted"/>
<reference evidence="2" key="1">
    <citation type="journal article" date="2011" name="MBio">
        <title>Novel metabolic attributes of the genus Cyanothece, comprising a group of unicellular nitrogen-fixing Cyanobacteria.</title>
        <authorList>
            <person name="Bandyopadhyay A."/>
            <person name="Elvitigala T."/>
            <person name="Welsh E."/>
            <person name="Stockel J."/>
            <person name="Liberton M."/>
            <person name="Min H."/>
            <person name="Sherman L.A."/>
            <person name="Pakrasi H.B."/>
        </authorList>
    </citation>
    <scope>NUCLEOTIDE SEQUENCE [LARGE SCALE GENOMIC DNA]</scope>
    <source>
        <strain evidence="2">PCC 7822</strain>
    </source>
</reference>
<sequence>MGRSKELKLASFEIDPQTWEEFKEKCKKSGTSARAVLVDFIKQYVEAPGVELDLEPDVEAPSVEPDLELTNSRANYWGLKPGMLVKHYMYQKLKGKIIENLPDGLVKIRWLNGGNLEGRLENHNPLFILPLK</sequence>
<dbReference type="KEGG" id="cyj:Cyan7822_0679"/>
<gene>
    <name evidence="1" type="ordered locus">Cyan7822_0679</name>
</gene>
<accession>E0UAH4</accession>